<dbReference type="PROSITE" id="PS51257">
    <property type="entry name" value="PROKAR_LIPOPROTEIN"/>
    <property type="match status" value="1"/>
</dbReference>
<proteinExistence type="predicted"/>
<keyword evidence="4" id="KW-1185">Reference proteome</keyword>
<evidence type="ECO:0000313" key="4">
    <source>
        <dbReference type="Proteomes" id="UP000245535"/>
    </source>
</evidence>
<name>A0A315Z625_SEDFL</name>
<evidence type="ECO:0000259" key="2">
    <source>
        <dbReference type="PROSITE" id="PS50198"/>
    </source>
</evidence>
<dbReference type="GO" id="GO:0003755">
    <property type="term" value="F:peptidyl-prolyl cis-trans isomerase activity"/>
    <property type="evidence" value="ECO:0007669"/>
    <property type="project" value="UniProtKB-KW"/>
</dbReference>
<dbReference type="Pfam" id="PF13616">
    <property type="entry name" value="Rotamase_3"/>
    <property type="match status" value="1"/>
</dbReference>
<feature type="domain" description="PpiC" evidence="2">
    <location>
        <begin position="132"/>
        <end position="234"/>
    </location>
</feature>
<gene>
    <name evidence="3" type="ORF">BC781_106218</name>
</gene>
<dbReference type="OrthoDB" id="14196at2"/>
<dbReference type="Gene3D" id="3.10.50.40">
    <property type="match status" value="2"/>
</dbReference>
<dbReference type="InterPro" id="IPR000297">
    <property type="entry name" value="PPIase_PpiC"/>
</dbReference>
<dbReference type="InterPro" id="IPR046357">
    <property type="entry name" value="PPIase_dom_sf"/>
</dbReference>
<sequence>MKKSFLYLLFLTALIGCQSLQKNTKSSNIAETISEPLLTVDSLEVSKDEFLYLYDKNYGKEANAYSDESLKEYLDRYQVFKLKVAEAYSRGLDKDPALKQEYEMYQKQLADSYLKGREFSDAIIKEAYERLNNEVEASHILIRVSEDAPEEDTLAAFQKITEIRTRVLNGEDFGTVAQTSSEDPSAKKNKGYLGYFTAFQMVYPFESGAFNTPSGEISEIVRSSFGYHIIKVHSKREVKGKYQMAHILLSVPKQFDEAQKLKVKEKADAIYEKLMAGEDWNTICQQFSQDTRSSRNGGIMPPVRLSSVPKPIAEGVRSLSQEGEITEPVRTQYGWHIVKLIEIQPMPSFEEMEPELKKRMKRDARAEVSQQKYLAQLKLDYDFEVNEKLKASALASFDSTLLEGKWKQVPNKQDKKIVLKVGSERKSLQSFYEFVTTRQNPQKGKNLKRYSSQLWEEFETESVMAYERTQLPNKYPEYRYLLKEYKEGIMLFSIMESEVWGKAAKDTLGMKQYYEGHLDKYMWNERMKAKVYNAGNQRTLEKVEEALELGRFEIIPSEVVQLSYRRNYTNLTSTHKRDLRKVANLLKENSNYQIAFYMPLRSSESAGIATKRLTKTEAYLKTLGIQSDRIVTTTKSEGKAGTLQIVYYDTDLSQLETKLNEENVLALNISEEVIDKSDKRVEQGQLTWGVESQSIYTENNRSILVVAEEILPPSPKKYKEVRGKVMADYQDFLEKQWVEDLRQKYPVTINDSIFQSIALQP</sequence>
<dbReference type="PROSITE" id="PS50198">
    <property type="entry name" value="PPIC_PPIASE_2"/>
    <property type="match status" value="2"/>
</dbReference>
<feature type="domain" description="PpiC" evidence="2">
    <location>
        <begin position="239"/>
        <end position="342"/>
    </location>
</feature>
<dbReference type="PANTHER" id="PTHR47245">
    <property type="entry name" value="PEPTIDYLPROLYL ISOMERASE"/>
    <property type="match status" value="1"/>
</dbReference>
<dbReference type="SUPFAM" id="SSF54534">
    <property type="entry name" value="FKBP-like"/>
    <property type="match status" value="2"/>
</dbReference>
<dbReference type="InterPro" id="IPR050245">
    <property type="entry name" value="PrsA_foldase"/>
</dbReference>
<dbReference type="EMBL" id="QGDO01000006">
    <property type="protein sequence ID" value="PWJ39317.1"/>
    <property type="molecule type" value="Genomic_DNA"/>
</dbReference>
<keyword evidence="1 3" id="KW-0413">Isomerase</keyword>
<dbReference type="Pfam" id="PF00639">
    <property type="entry name" value="Rotamase"/>
    <property type="match status" value="1"/>
</dbReference>
<reference evidence="3 4" key="1">
    <citation type="submission" date="2018-03" db="EMBL/GenBank/DDBJ databases">
        <title>Genomic Encyclopedia of Archaeal and Bacterial Type Strains, Phase II (KMG-II): from individual species to whole genera.</title>
        <authorList>
            <person name="Goeker M."/>
        </authorList>
    </citation>
    <scope>NUCLEOTIDE SEQUENCE [LARGE SCALE GENOMIC DNA]</scope>
    <source>
        <strain evidence="3 4">DSM 28229</strain>
    </source>
</reference>
<keyword evidence="1" id="KW-0697">Rotamase</keyword>
<protein>
    <submittedName>
        <fullName evidence="3">Peptidyl-prolyl cis-trans isomerase SurA</fullName>
    </submittedName>
</protein>
<dbReference type="Proteomes" id="UP000245535">
    <property type="component" value="Unassembled WGS sequence"/>
</dbReference>
<evidence type="ECO:0000313" key="3">
    <source>
        <dbReference type="EMBL" id="PWJ39317.1"/>
    </source>
</evidence>
<dbReference type="PANTHER" id="PTHR47245:SF2">
    <property type="entry name" value="PEPTIDYL-PROLYL CIS-TRANS ISOMERASE HP_0175-RELATED"/>
    <property type="match status" value="1"/>
</dbReference>
<evidence type="ECO:0000256" key="1">
    <source>
        <dbReference type="PROSITE-ProRule" id="PRU00278"/>
    </source>
</evidence>
<accession>A0A315Z625</accession>
<comment type="caution">
    <text evidence="3">The sequence shown here is derived from an EMBL/GenBank/DDBJ whole genome shotgun (WGS) entry which is preliminary data.</text>
</comment>
<dbReference type="RefSeq" id="WP_109621248.1">
    <property type="nucleotide sequence ID" value="NZ_QGDO01000006.1"/>
</dbReference>
<dbReference type="AlphaFoldDB" id="A0A315Z625"/>
<organism evidence="3 4">
    <name type="scientific">Sediminitomix flava</name>
    <dbReference type="NCBI Taxonomy" id="379075"/>
    <lineage>
        <taxon>Bacteria</taxon>
        <taxon>Pseudomonadati</taxon>
        <taxon>Bacteroidota</taxon>
        <taxon>Cytophagia</taxon>
        <taxon>Cytophagales</taxon>
        <taxon>Flammeovirgaceae</taxon>
        <taxon>Sediminitomix</taxon>
    </lineage>
</organism>